<dbReference type="EMBL" id="OX596104">
    <property type="protein sequence ID" value="CAM9952816.1"/>
    <property type="molecule type" value="Genomic_DNA"/>
</dbReference>
<protein>
    <submittedName>
        <fullName evidence="1">Uncharacterized protein</fullName>
    </submittedName>
</protein>
<sequence length="231" mass="26543">MMRERPSGDRARGRLLPQITNKRVFPSSKEFLLSERYYSQRIKGTHLKGTASMTLSIYLSSIHPNLSSICISIHHSIYLSITYLSILVYHLSIYASIIPPIYLYLWSVSDAVILTLMVWSSGSMVLLLFRHRQRVQYIHTPTGHHRCPPETRDARTVLMLAVTFVTFYLLDSVFVLYITAFFDIHLRLIQTSNVWVSCFPTISPFLLLLGILELLDSPLELIANMIKVINI</sequence>
<organism evidence="1 2">
    <name type="scientific">Rangifer tarandus platyrhynchus</name>
    <name type="common">Svalbard reindeer</name>
    <dbReference type="NCBI Taxonomy" id="3082113"/>
    <lineage>
        <taxon>Eukaryota</taxon>
        <taxon>Metazoa</taxon>
        <taxon>Chordata</taxon>
        <taxon>Craniata</taxon>
        <taxon>Vertebrata</taxon>
        <taxon>Euteleostomi</taxon>
        <taxon>Mammalia</taxon>
        <taxon>Eutheria</taxon>
        <taxon>Laurasiatheria</taxon>
        <taxon>Artiodactyla</taxon>
        <taxon>Ruminantia</taxon>
        <taxon>Pecora</taxon>
        <taxon>Cervidae</taxon>
        <taxon>Odocoileinae</taxon>
        <taxon>Rangifer</taxon>
    </lineage>
</organism>
<gene>
    <name evidence="1" type="ORF">MRATA1EN22A_LOCUS9827</name>
</gene>
<name>A0AC59YST7_RANTA</name>
<accession>A0AC59YST7</accession>
<evidence type="ECO:0000313" key="1">
    <source>
        <dbReference type="EMBL" id="CAM9952816.1"/>
    </source>
</evidence>
<proteinExistence type="predicted"/>
<evidence type="ECO:0000313" key="2">
    <source>
        <dbReference type="Proteomes" id="UP001162501"/>
    </source>
</evidence>
<reference evidence="1" key="1">
    <citation type="submission" date="2023-05" db="EMBL/GenBank/DDBJ databases">
        <authorList>
            <consortium name="ELIXIR-Norway"/>
        </authorList>
    </citation>
    <scope>NUCLEOTIDE SEQUENCE</scope>
</reference>
<dbReference type="Proteomes" id="UP001162501">
    <property type="component" value="Chromosome 20"/>
</dbReference>
<reference evidence="1" key="2">
    <citation type="submission" date="2025-03" db="EMBL/GenBank/DDBJ databases">
        <authorList>
            <consortium name="ELIXIR-Norway"/>
            <consortium name="Elixir Norway"/>
        </authorList>
    </citation>
    <scope>NUCLEOTIDE SEQUENCE</scope>
</reference>